<dbReference type="EMBL" id="CP000821">
    <property type="protein sequence ID" value="ABV36884.1"/>
    <property type="molecule type" value="Genomic_DNA"/>
</dbReference>
<dbReference type="KEGG" id="sse:Ssed_2275"/>
<dbReference type="RefSeq" id="WP_012142619.1">
    <property type="nucleotide sequence ID" value="NC_009831.1"/>
</dbReference>
<feature type="signal peptide" evidence="1">
    <location>
        <begin position="1"/>
        <end position="24"/>
    </location>
</feature>
<dbReference type="InterPro" id="IPR025392">
    <property type="entry name" value="DUF4124"/>
</dbReference>
<sequence precursor="true">MKKASWYLSVAPIFLLIFSANGIAAENNSANRAAEQHSMSLLQLEGCTPEPQSVQQSSKRGGSQIYTWTDENGQVHFSDNPLQGQKNDAELTHYQDAEYAFVLKVKSTNGYYPPSYKDNVTAAIKKVSEIYEFYLPSSGVPPVTVNLTLANDQAGYQKLQRQYAPALGQSQGFYVTNLNLAAVWYRNDKQAHQTSIHESVHVLNAGLFGLSPRWFNEGLAEYFSRMQMQGSAAKIPSPPWKQILSGTELNLTNLLMASTEQWTASELQRLLYAQSYAFVQYLMSTSKGKQLMKQLLAHLIKTRCEQESDVFSILGQYPGGISQLETDWSAWINHERYRSQSF</sequence>
<feature type="chain" id="PRO_5002721494" description="DUF4124 domain-containing protein" evidence="1">
    <location>
        <begin position="25"/>
        <end position="342"/>
    </location>
</feature>
<keyword evidence="1" id="KW-0732">Signal</keyword>
<keyword evidence="4" id="KW-1185">Reference proteome</keyword>
<dbReference type="eggNOG" id="ENOG50311K9">
    <property type="taxonomic scope" value="Bacteria"/>
</dbReference>
<dbReference type="Proteomes" id="UP000002015">
    <property type="component" value="Chromosome"/>
</dbReference>
<reference evidence="3 4" key="1">
    <citation type="submission" date="2007-08" db="EMBL/GenBank/DDBJ databases">
        <title>Complete sequence of Shewanella sediminis HAW-EB3.</title>
        <authorList>
            <consortium name="US DOE Joint Genome Institute"/>
            <person name="Copeland A."/>
            <person name="Lucas S."/>
            <person name="Lapidus A."/>
            <person name="Barry K."/>
            <person name="Glavina del Rio T."/>
            <person name="Dalin E."/>
            <person name="Tice H."/>
            <person name="Pitluck S."/>
            <person name="Chertkov O."/>
            <person name="Brettin T."/>
            <person name="Bruce D."/>
            <person name="Detter J.C."/>
            <person name="Han C."/>
            <person name="Schmutz J."/>
            <person name="Larimer F."/>
            <person name="Land M."/>
            <person name="Hauser L."/>
            <person name="Kyrpides N."/>
            <person name="Kim E."/>
            <person name="Zhao J.-S."/>
            <person name="Richardson P."/>
        </authorList>
    </citation>
    <scope>NUCLEOTIDE SEQUENCE [LARGE SCALE GENOMIC DNA]</scope>
    <source>
        <strain evidence="3 4">HAW-EB3</strain>
    </source>
</reference>
<protein>
    <recommendedName>
        <fullName evidence="2">DUF4124 domain-containing protein</fullName>
    </recommendedName>
</protein>
<dbReference type="Gene3D" id="1.10.390.20">
    <property type="match status" value="1"/>
</dbReference>
<gene>
    <name evidence="3" type="ordered locus">Ssed_2275</name>
</gene>
<dbReference type="OrthoDB" id="256673at2"/>
<dbReference type="AlphaFoldDB" id="A8FVL1"/>
<evidence type="ECO:0000256" key="1">
    <source>
        <dbReference type="SAM" id="SignalP"/>
    </source>
</evidence>
<feature type="domain" description="DUF4124" evidence="2">
    <location>
        <begin position="63"/>
        <end position="88"/>
    </location>
</feature>
<organism evidence="3 4">
    <name type="scientific">Shewanella sediminis (strain HAW-EB3)</name>
    <dbReference type="NCBI Taxonomy" id="425104"/>
    <lineage>
        <taxon>Bacteria</taxon>
        <taxon>Pseudomonadati</taxon>
        <taxon>Pseudomonadota</taxon>
        <taxon>Gammaproteobacteria</taxon>
        <taxon>Alteromonadales</taxon>
        <taxon>Shewanellaceae</taxon>
        <taxon>Shewanella</taxon>
    </lineage>
</organism>
<evidence type="ECO:0000259" key="2">
    <source>
        <dbReference type="Pfam" id="PF13511"/>
    </source>
</evidence>
<accession>A8FVL1</accession>
<dbReference type="Pfam" id="PF13511">
    <property type="entry name" value="DUF4124"/>
    <property type="match status" value="1"/>
</dbReference>
<evidence type="ECO:0000313" key="4">
    <source>
        <dbReference type="Proteomes" id="UP000002015"/>
    </source>
</evidence>
<dbReference type="HOGENOM" id="CLU_064654_0_0_6"/>
<proteinExistence type="predicted"/>
<dbReference type="STRING" id="425104.Ssed_2275"/>
<evidence type="ECO:0000313" key="3">
    <source>
        <dbReference type="EMBL" id="ABV36884.1"/>
    </source>
</evidence>
<name>A8FVL1_SHESH</name>